<sequence>MLSKPIVIVAALLFSVSAQANSHSSENTTAPVVNQQASASDDLTTKSDAKGEVEQQSVVFLAQGMSGFIAL</sequence>
<keyword evidence="4" id="KW-1185">Reference proteome</keyword>
<proteinExistence type="predicted"/>
<gene>
    <name evidence="3" type="ORF">M8013_05595</name>
</gene>
<dbReference type="AlphaFoldDB" id="A0A9J6QFQ8"/>
<reference evidence="3" key="1">
    <citation type="submission" date="2022-05" db="EMBL/GenBank/DDBJ databases">
        <title>Description of a novel species of Leclercia; Leclercia tamurae and the Proposal for a Novel Genus Silvania gen. nov. Containing Two Novel Species Silvania hatchlandensis sp. nov. and Silvania confinis sp. nov. Isolated from the Rhizosphere of Oak.</title>
        <authorList>
            <person name="Maddock D.W."/>
            <person name="Brady C.L."/>
            <person name="Denman S."/>
            <person name="Arnold D."/>
        </authorList>
    </citation>
    <scope>NUCLEOTIDE SEQUENCE</scope>
    <source>
        <strain evidence="3">H4N4</strain>
    </source>
</reference>
<name>A0A9J6QFQ8_9ENTR</name>
<evidence type="ECO:0000256" key="1">
    <source>
        <dbReference type="SAM" id="MobiDB-lite"/>
    </source>
</evidence>
<dbReference type="RefSeq" id="WP_271266818.1">
    <property type="nucleotide sequence ID" value="NZ_JAMGZJ010000069.1"/>
</dbReference>
<feature type="compositionally biased region" description="Polar residues" evidence="1">
    <location>
        <begin position="23"/>
        <end position="42"/>
    </location>
</feature>
<comment type="caution">
    <text evidence="3">The sequence shown here is derived from an EMBL/GenBank/DDBJ whole genome shotgun (WGS) entry which is preliminary data.</text>
</comment>
<evidence type="ECO:0000313" key="4">
    <source>
        <dbReference type="Proteomes" id="UP001061282"/>
    </source>
</evidence>
<feature type="region of interest" description="Disordered" evidence="1">
    <location>
        <begin position="23"/>
        <end position="50"/>
    </location>
</feature>
<keyword evidence="2" id="KW-0732">Signal</keyword>
<organism evidence="3 4">
    <name type="scientific">Silvania confinis</name>
    <dbReference type="NCBI Taxonomy" id="2926470"/>
    <lineage>
        <taxon>Bacteria</taxon>
        <taxon>Pseudomonadati</taxon>
        <taxon>Pseudomonadota</taxon>
        <taxon>Gammaproteobacteria</taxon>
        <taxon>Enterobacterales</taxon>
        <taxon>Enterobacteriaceae</taxon>
        <taxon>Silvania</taxon>
    </lineage>
</organism>
<dbReference type="EMBL" id="JAMGZJ010000069">
    <property type="protein sequence ID" value="MCU6668230.1"/>
    <property type="molecule type" value="Genomic_DNA"/>
</dbReference>
<feature type="chain" id="PRO_5039933078" evidence="2">
    <location>
        <begin position="21"/>
        <end position="71"/>
    </location>
</feature>
<feature type="signal peptide" evidence="2">
    <location>
        <begin position="1"/>
        <end position="20"/>
    </location>
</feature>
<evidence type="ECO:0000313" key="3">
    <source>
        <dbReference type="EMBL" id="MCU6668230.1"/>
    </source>
</evidence>
<protein>
    <submittedName>
        <fullName evidence="3">Uncharacterized protein</fullName>
    </submittedName>
</protein>
<evidence type="ECO:0000256" key="2">
    <source>
        <dbReference type="SAM" id="SignalP"/>
    </source>
</evidence>
<accession>A0A9J6QFQ8</accession>
<dbReference type="Proteomes" id="UP001061282">
    <property type="component" value="Unassembled WGS sequence"/>
</dbReference>